<evidence type="ECO:0000313" key="10">
    <source>
        <dbReference type="Proteomes" id="UP000028602"/>
    </source>
</evidence>
<dbReference type="AlphaFoldDB" id="A0A085JH24"/>
<evidence type="ECO:0000256" key="8">
    <source>
        <dbReference type="HAMAP-Rule" id="MF_01101"/>
    </source>
</evidence>
<dbReference type="GO" id="GO:0005886">
    <property type="term" value="C:plasma membrane"/>
    <property type="evidence" value="ECO:0007669"/>
    <property type="project" value="UniProtKB-SubCell"/>
</dbReference>
<keyword evidence="4" id="KW-0997">Cell inner membrane</keyword>
<protein>
    <recommendedName>
        <fullName evidence="8">UPF0208 membrane protein GTPT_1702</fullName>
    </recommendedName>
</protein>
<dbReference type="Proteomes" id="UP000028602">
    <property type="component" value="Unassembled WGS sequence"/>
</dbReference>
<evidence type="ECO:0000256" key="2">
    <source>
        <dbReference type="ARBA" id="ARBA00009474"/>
    </source>
</evidence>
<organism evidence="9 10">
    <name type="scientific">Tatumella ptyseos ATCC 33301</name>
    <dbReference type="NCBI Taxonomy" id="1005995"/>
    <lineage>
        <taxon>Bacteria</taxon>
        <taxon>Pseudomonadati</taxon>
        <taxon>Pseudomonadota</taxon>
        <taxon>Gammaproteobacteria</taxon>
        <taxon>Enterobacterales</taxon>
        <taxon>Erwiniaceae</taxon>
        <taxon>Tatumella</taxon>
    </lineage>
</organism>
<accession>A0A085JH24</accession>
<evidence type="ECO:0000256" key="1">
    <source>
        <dbReference type="ARBA" id="ARBA00004429"/>
    </source>
</evidence>
<gene>
    <name evidence="9" type="ORF">GTPT_1702</name>
</gene>
<sequence length="149" mass="16918">MSNTGNVNWFGVLKRGQHYMNTWPNDKRLSPVFPEHRIGKAIRFGIRFMPPVAVFTLCWQIALHAQTGPAVASALFACSLPVQGLWWMGKRAMKPLPPTLLQWYHSVRTKLEQAGQPTAIPDGEPTYQSLADLLKRAFRQLDKTFLDDL</sequence>
<dbReference type="eggNOG" id="COG3092">
    <property type="taxonomic scope" value="Bacteria"/>
</dbReference>
<keyword evidence="10" id="KW-1185">Reference proteome</keyword>
<dbReference type="EMBL" id="JMPR01000028">
    <property type="protein sequence ID" value="KFD19770.1"/>
    <property type="molecule type" value="Genomic_DNA"/>
</dbReference>
<comment type="caution">
    <text evidence="9">The sequence shown here is derived from an EMBL/GenBank/DDBJ whole genome shotgun (WGS) entry which is preliminary data.</text>
</comment>
<comment type="subcellular location">
    <subcellularLocation>
        <location evidence="1">Cell inner membrane</location>
        <topology evidence="1">Multi-pass membrane protein</topology>
    </subcellularLocation>
    <subcellularLocation>
        <location evidence="8">Cell membrane</location>
        <topology evidence="8">Multi-pass membrane protein</topology>
    </subcellularLocation>
</comment>
<keyword evidence="6 8" id="KW-1133">Transmembrane helix</keyword>
<proteinExistence type="inferred from homology"/>
<dbReference type="NCBIfam" id="NF002493">
    <property type="entry name" value="PRK01816.1"/>
    <property type="match status" value="1"/>
</dbReference>
<evidence type="ECO:0000256" key="3">
    <source>
        <dbReference type="ARBA" id="ARBA00022475"/>
    </source>
</evidence>
<comment type="similarity">
    <text evidence="2 8">Belongs to the UPF0208 family.</text>
</comment>
<dbReference type="OrthoDB" id="7066670at2"/>
<dbReference type="HAMAP" id="MF_01101">
    <property type="entry name" value="UPF0208"/>
    <property type="match status" value="1"/>
</dbReference>
<name>A0A085JH24_9GAMM</name>
<evidence type="ECO:0000256" key="7">
    <source>
        <dbReference type="ARBA" id="ARBA00023136"/>
    </source>
</evidence>
<dbReference type="RefSeq" id="WP_025903330.1">
    <property type="nucleotide sequence ID" value="NZ_ATMJ01000002.1"/>
</dbReference>
<evidence type="ECO:0000313" key="9">
    <source>
        <dbReference type="EMBL" id="KFD19770.1"/>
    </source>
</evidence>
<keyword evidence="7 8" id="KW-0472">Membrane</keyword>
<dbReference type="InterPro" id="IPR007334">
    <property type="entry name" value="UPF0208"/>
</dbReference>
<evidence type="ECO:0000256" key="4">
    <source>
        <dbReference type="ARBA" id="ARBA00022519"/>
    </source>
</evidence>
<evidence type="ECO:0000256" key="6">
    <source>
        <dbReference type="ARBA" id="ARBA00022989"/>
    </source>
</evidence>
<evidence type="ECO:0000256" key="5">
    <source>
        <dbReference type="ARBA" id="ARBA00022692"/>
    </source>
</evidence>
<reference evidence="9 10" key="1">
    <citation type="submission" date="2014-05" db="EMBL/GenBank/DDBJ databases">
        <title>ATOL: Assembling a taxonomically balanced genome-scale reconstruction of the evolutionary history of the Enterobacteriaceae.</title>
        <authorList>
            <person name="Plunkett G.III."/>
            <person name="Neeno-Eckwall E.C."/>
            <person name="Glasner J.D."/>
            <person name="Perna N.T."/>
        </authorList>
    </citation>
    <scope>NUCLEOTIDE SEQUENCE [LARGE SCALE GENOMIC DNA]</scope>
    <source>
        <strain evidence="9 10">ATCC 33301</strain>
    </source>
</reference>
<keyword evidence="5 8" id="KW-0812">Transmembrane</keyword>
<keyword evidence="3 8" id="KW-1003">Cell membrane</keyword>
<dbReference type="Pfam" id="PF04217">
    <property type="entry name" value="DUF412"/>
    <property type="match status" value="1"/>
</dbReference>